<proteinExistence type="predicted"/>
<evidence type="ECO:0000256" key="1">
    <source>
        <dbReference type="ARBA" id="ARBA00022679"/>
    </source>
</evidence>
<feature type="domain" description="N-acetyltransferase" evidence="3">
    <location>
        <begin position="1"/>
        <end position="158"/>
    </location>
</feature>
<dbReference type="OrthoDB" id="794462at2"/>
<dbReference type="PANTHER" id="PTHR43877">
    <property type="entry name" value="AMINOALKYLPHOSPHONATE N-ACETYLTRANSFERASE-RELATED-RELATED"/>
    <property type="match status" value="1"/>
</dbReference>
<protein>
    <submittedName>
        <fullName evidence="4">L-amino acid N-acyltransferase YncA</fullName>
    </submittedName>
</protein>
<keyword evidence="2 4" id="KW-0012">Acyltransferase</keyword>
<dbReference type="GO" id="GO:0016747">
    <property type="term" value="F:acyltransferase activity, transferring groups other than amino-acyl groups"/>
    <property type="evidence" value="ECO:0007669"/>
    <property type="project" value="InterPro"/>
</dbReference>
<dbReference type="SUPFAM" id="SSF55729">
    <property type="entry name" value="Acyl-CoA N-acyltransferases (Nat)"/>
    <property type="match status" value="1"/>
</dbReference>
<comment type="caution">
    <text evidence="4">The sequence shown here is derived from an EMBL/GenBank/DDBJ whole genome shotgun (WGS) entry which is preliminary data.</text>
</comment>
<dbReference type="PROSITE" id="PS51186">
    <property type="entry name" value="GNAT"/>
    <property type="match status" value="1"/>
</dbReference>
<dbReference type="InterPro" id="IPR000182">
    <property type="entry name" value="GNAT_dom"/>
</dbReference>
<dbReference type="InterPro" id="IPR016181">
    <property type="entry name" value="Acyl_CoA_acyltransferase"/>
</dbReference>
<dbReference type="RefSeq" id="WP_107931786.1">
    <property type="nucleotide sequence ID" value="NZ_CP085009.1"/>
</dbReference>
<name>A0A318TU84_9BACL</name>
<reference evidence="4 5" key="1">
    <citation type="submission" date="2018-06" db="EMBL/GenBank/DDBJ databases">
        <title>Genomic Encyclopedia of Archaeal and Bacterial Type Strains, Phase II (KMG-II): from individual species to whole genera.</title>
        <authorList>
            <person name="Goeker M."/>
        </authorList>
    </citation>
    <scope>NUCLEOTIDE SEQUENCE [LARGE SCALE GENOMIC DNA]</scope>
    <source>
        <strain evidence="4 5">KACC 16626</strain>
    </source>
</reference>
<dbReference type="PANTHER" id="PTHR43877:SF1">
    <property type="entry name" value="ACETYLTRANSFERASE"/>
    <property type="match status" value="1"/>
</dbReference>
<dbReference type="EMBL" id="QJTJ01000002">
    <property type="protein sequence ID" value="PYF08416.1"/>
    <property type="molecule type" value="Genomic_DNA"/>
</dbReference>
<dbReference type="Gene3D" id="3.40.630.30">
    <property type="match status" value="1"/>
</dbReference>
<dbReference type="AlphaFoldDB" id="A0A318TU84"/>
<evidence type="ECO:0000259" key="3">
    <source>
        <dbReference type="PROSITE" id="PS51186"/>
    </source>
</evidence>
<evidence type="ECO:0000256" key="2">
    <source>
        <dbReference type="ARBA" id="ARBA00023315"/>
    </source>
</evidence>
<evidence type="ECO:0000313" key="5">
    <source>
        <dbReference type="Proteomes" id="UP000247416"/>
    </source>
</evidence>
<dbReference type="CDD" id="cd04301">
    <property type="entry name" value="NAT_SF"/>
    <property type="match status" value="1"/>
</dbReference>
<keyword evidence="1 4" id="KW-0808">Transferase</keyword>
<gene>
    <name evidence="4" type="ORF">BJ095_102182</name>
</gene>
<dbReference type="Proteomes" id="UP000247416">
    <property type="component" value="Unassembled WGS sequence"/>
</dbReference>
<dbReference type="InterPro" id="IPR050832">
    <property type="entry name" value="Bact_Acetyltransf"/>
</dbReference>
<evidence type="ECO:0000313" key="4">
    <source>
        <dbReference type="EMBL" id="PYF08416.1"/>
    </source>
</evidence>
<accession>A0A318TU84</accession>
<dbReference type="Pfam" id="PF00583">
    <property type="entry name" value="Acetyltransf_1"/>
    <property type="match status" value="1"/>
</dbReference>
<organism evidence="4 5">
    <name type="scientific">Ureibacillus chungkukjangi</name>
    <dbReference type="NCBI Taxonomy" id="1202712"/>
    <lineage>
        <taxon>Bacteria</taxon>
        <taxon>Bacillati</taxon>
        <taxon>Bacillota</taxon>
        <taxon>Bacilli</taxon>
        <taxon>Bacillales</taxon>
        <taxon>Caryophanaceae</taxon>
        <taxon>Ureibacillus</taxon>
    </lineage>
</organism>
<sequence>MIIRDMKSVDIETVRLIARDAWRATYSSFIPEEIQDKVLAEAYSSKEMASRFKSSLNLVAEENGVVMGYAFLYVKSDNKLFVESLYIHPNYQGRGIGKKLLQSAISNFPNATTVALTVYEGNPNISFYEKEGFKRIKENQGGFFGHPVSFILMEKSTN</sequence>
<keyword evidence="5" id="KW-1185">Reference proteome</keyword>